<dbReference type="RefSeq" id="WP_247994246.1">
    <property type="nucleotide sequence ID" value="NZ_CP096019.1"/>
</dbReference>
<dbReference type="AlphaFoldDB" id="A0A8U0A6K6"/>
<proteinExistence type="predicted"/>
<dbReference type="KEGG" id="haad:MW046_03830"/>
<accession>A0A8U0A6K6</accession>
<dbReference type="Proteomes" id="UP000831768">
    <property type="component" value="Chromosome"/>
</dbReference>
<gene>
    <name evidence="1" type="ORF">MW046_03830</name>
</gene>
<dbReference type="Pfam" id="PF23923">
    <property type="entry name" value="DUF7262"/>
    <property type="match status" value="1"/>
</dbReference>
<sequence>MSNLEKRRIDRRWTRWLRSVVRIRIERTIANSARAQLSLAMMEVAIGVLVVFAVLSGLVLGVPTPEFRETQLDAYAQDTATLLEDPSTQYRPSELTTSPSAFERRAPILGDRLEELLPENLMARIETPHGAIGYRSPTDAPVGRTTIPTPNGSVQILVWYP</sequence>
<keyword evidence="2" id="KW-1185">Reference proteome</keyword>
<name>A0A8U0A6K6_9EURY</name>
<evidence type="ECO:0000313" key="1">
    <source>
        <dbReference type="EMBL" id="UPM43583.1"/>
    </source>
</evidence>
<evidence type="ECO:0000313" key="2">
    <source>
        <dbReference type="Proteomes" id="UP000831768"/>
    </source>
</evidence>
<protein>
    <submittedName>
        <fullName evidence="1">Uncharacterized protein</fullName>
    </submittedName>
</protein>
<organism evidence="1 2">
    <name type="scientific">Halocatena salina</name>
    <dbReference type="NCBI Taxonomy" id="2934340"/>
    <lineage>
        <taxon>Archaea</taxon>
        <taxon>Methanobacteriati</taxon>
        <taxon>Methanobacteriota</taxon>
        <taxon>Stenosarchaea group</taxon>
        <taxon>Halobacteria</taxon>
        <taxon>Halobacteriales</taxon>
        <taxon>Natronomonadaceae</taxon>
        <taxon>Halocatena</taxon>
    </lineage>
</organism>
<dbReference type="InterPro" id="IPR055686">
    <property type="entry name" value="DUF7262"/>
</dbReference>
<reference evidence="1" key="1">
    <citation type="submission" date="2022-04" db="EMBL/GenBank/DDBJ databases">
        <title>Halocatena sp. nov., isolated from a salt lake.</title>
        <authorList>
            <person name="Cui H.-L."/>
        </authorList>
    </citation>
    <scope>NUCLEOTIDE SEQUENCE</scope>
    <source>
        <strain evidence="1">AD-1</strain>
    </source>
</reference>
<dbReference type="EMBL" id="CP096019">
    <property type="protein sequence ID" value="UPM43583.1"/>
    <property type="molecule type" value="Genomic_DNA"/>
</dbReference>
<dbReference type="GeneID" id="71927147"/>